<accession>A0ABX1FIF8</accession>
<protein>
    <submittedName>
        <fullName evidence="1">Glycogen debranching protein</fullName>
    </submittedName>
</protein>
<comment type="caution">
    <text evidence="1">The sequence shown here is derived from an EMBL/GenBank/DDBJ whole genome shotgun (WGS) entry which is preliminary data.</text>
</comment>
<evidence type="ECO:0000313" key="1">
    <source>
        <dbReference type="EMBL" id="NKE58695.1"/>
    </source>
</evidence>
<organism evidence="1 2">
    <name type="scientific">Lentzea indica</name>
    <dbReference type="NCBI Taxonomy" id="2604800"/>
    <lineage>
        <taxon>Bacteria</taxon>
        <taxon>Bacillati</taxon>
        <taxon>Actinomycetota</taxon>
        <taxon>Actinomycetes</taxon>
        <taxon>Pseudonocardiales</taxon>
        <taxon>Pseudonocardiaceae</taxon>
        <taxon>Lentzea</taxon>
    </lineage>
</organism>
<dbReference type="EMBL" id="VSRL01000062">
    <property type="protein sequence ID" value="NKE58695.1"/>
    <property type="molecule type" value="Genomic_DNA"/>
</dbReference>
<reference evidence="1 2" key="1">
    <citation type="submission" date="2019-08" db="EMBL/GenBank/DDBJ databases">
        <title>Lentzea from Indian Himalayas.</title>
        <authorList>
            <person name="Mandal S."/>
            <person name="Mallick Gupta A."/>
            <person name="Maiti P.K."/>
            <person name="Sarkar J."/>
            <person name="Mandal S."/>
        </authorList>
    </citation>
    <scope>NUCLEOTIDE SEQUENCE [LARGE SCALE GENOMIC DNA]</scope>
    <source>
        <strain evidence="1 2">PSKA42</strain>
    </source>
</reference>
<gene>
    <name evidence="1" type="ORF">FXN61_18510</name>
</gene>
<keyword evidence="2" id="KW-1185">Reference proteome</keyword>
<feature type="non-terminal residue" evidence="1">
    <location>
        <position position="196"/>
    </location>
</feature>
<name>A0ABX1FIF8_9PSEU</name>
<dbReference type="Proteomes" id="UP001515943">
    <property type="component" value="Unassembled WGS sequence"/>
</dbReference>
<proteinExistence type="predicted"/>
<sequence length="196" mass="21454">MATEFSVREIPFSRFGAWFALSPVVGLASYAEEVHLVSHRNGMHPMLSFVPLLDGEQVPVEVTADPATLTWHTGPRRVTAVFSSPDALRISGTGLGMLVSATQRTLTPFTGTYFFADPAGGLVFTSYETGHRLRLTVLSGQWRQVGEQGLGTADRGVFLSEDEPWELLVEELGTARSFSRPSTAFDDDVTAVREEF</sequence>
<evidence type="ECO:0000313" key="2">
    <source>
        <dbReference type="Proteomes" id="UP001515943"/>
    </source>
</evidence>